<dbReference type="AlphaFoldDB" id="A0A812VC67"/>
<accession>A0A812VC67</accession>
<dbReference type="Proteomes" id="UP000604046">
    <property type="component" value="Unassembled WGS sequence"/>
</dbReference>
<comment type="caution">
    <text evidence="1">The sequence shown here is derived from an EMBL/GenBank/DDBJ whole genome shotgun (WGS) entry which is preliminary data.</text>
</comment>
<gene>
    <name evidence="1" type="ORF">SNAT2548_LOCUS34643</name>
</gene>
<evidence type="ECO:0000313" key="2">
    <source>
        <dbReference type="Proteomes" id="UP000604046"/>
    </source>
</evidence>
<name>A0A812VC67_9DINO</name>
<proteinExistence type="predicted"/>
<keyword evidence="2" id="KW-1185">Reference proteome</keyword>
<organism evidence="1 2">
    <name type="scientific">Symbiodinium natans</name>
    <dbReference type="NCBI Taxonomy" id="878477"/>
    <lineage>
        <taxon>Eukaryota</taxon>
        <taxon>Sar</taxon>
        <taxon>Alveolata</taxon>
        <taxon>Dinophyceae</taxon>
        <taxon>Suessiales</taxon>
        <taxon>Symbiodiniaceae</taxon>
        <taxon>Symbiodinium</taxon>
    </lineage>
</organism>
<evidence type="ECO:0000313" key="1">
    <source>
        <dbReference type="EMBL" id="CAE7609418.1"/>
    </source>
</evidence>
<protein>
    <recommendedName>
        <fullName evidence="3">Fe2OG dioxygenase domain-containing protein</fullName>
    </recommendedName>
</protein>
<sequence length="268" mass="29266">MASPALQQIHAPTFSISDSEDDQGGDTVERWNMRDVQMWIQLAPIPDTLIVPDSHTNSAERFAFGLLSTGWASYADMGLLMDLLPSASRSRRSSVTDLTQTGGKLFYCGAYRHGPMGGLMTNTMQYPNVSRLLASCIKGLSPAACFTSLAFHRNILTSPHIDNNEPGINNLIVPLSRWKGGQLWVANPHGRDYIRAATVPGNIIQVSPPMIAIDANKLHATMPWEGGDRLILIAYHVRQPVLSPRERCILANIGITPSSPSSHTVVID</sequence>
<reference evidence="1" key="1">
    <citation type="submission" date="2021-02" db="EMBL/GenBank/DDBJ databases">
        <authorList>
            <person name="Dougan E. K."/>
            <person name="Rhodes N."/>
            <person name="Thang M."/>
            <person name="Chan C."/>
        </authorList>
    </citation>
    <scope>NUCLEOTIDE SEQUENCE</scope>
</reference>
<dbReference type="EMBL" id="CAJNDS010002821">
    <property type="protein sequence ID" value="CAE7609418.1"/>
    <property type="molecule type" value="Genomic_DNA"/>
</dbReference>
<evidence type="ECO:0008006" key="3">
    <source>
        <dbReference type="Google" id="ProtNLM"/>
    </source>
</evidence>
<dbReference type="OrthoDB" id="412946at2759"/>